<dbReference type="EMBL" id="WHYR01000022">
    <property type="protein sequence ID" value="MQL52478.1"/>
    <property type="molecule type" value="Genomic_DNA"/>
</dbReference>
<feature type="domain" description="4Fe-4S ferredoxin-type" evidence="15">
    <location>
        <begin position="475"/>
        <end position="502"/>
    </location>
</feature>
<dbReference type="OrthoDB" id="9803192at2"/>
<dbReference type="Gene3D" id="3.30.70.20">
    <property type="match status" value="1"/>
</dbReference>
<keyword evidence="17" id="KW-1185">Reference proteome</keyword>
<dbReference type="PRINTS" id="PR00419">
    <property type="entry name" value="ADXRDTASE"/>
</dbReference>
<dbReference type="PANTHER" id="PTHR43073">
    <property type="entry name" value="DIHYDROPYRIMIDINE DEHYDROGENASE [NADP(+)]"/>
    <property type="match status" value="1"/>
</dbReference>
<dbReference type="PROSITE" id="PS51379">
    <property type="entry name" value="4FE4S_FER_2"/>
    <property type="match status" value="2"/>
</dbReference>
<evidence type="ECO:0000256" key="3">
    <source>
        <dbReference type="ARBA" id="ARBA00022643"/>
    </source>
</evidence>
<evidence type="ECO:0000313" key="17">
    <source>
        <dbReference type="Proteomes" id="UP000441717"/>
    </source>
</evidence>
<organism evidence="16 17">
    <name type="scientific">Desulfofundulus thermobenzoicus</name>
    <dbReference type="NCBI Taxonomy" id="29376"/>
    <lineage>
        <taxon>Bacteria</taxon>
        <taxon>Bacillati</taxon>
        <taxon>Bacillota</taxon>
        <taxon>Clostridia</taxon>
        <taxon>Eubacteriales</taxon>
        <taxon>Peptococcaceae</taxon>
        <taxon>Desulfofundulus</taxon>
    </lineage>
</organism>
<dbReference type="GO" id="GO:0051536">
    <property type="term" value="F:iron-sulfur cluster binding"/>
    <property type="evidence" value="ECO:0007669"/>
    <property type="project" value="UniProtKB-KW"/>
</dbReference>
<gene>
    <name evidence="16" type="ORF">GFC01_09425</name>
</gene>
<dbReference type="PANTHER" id="PTHR43073:SF2">
    <property type="entry name" value="DIHYDROPYRIMIDINE DEHYDROGENASE [NADP(+)]"/>
    <property type="match status" value="1"/>
</dbReference>
<keyword evidence="7" id="KW-0411">Iron-sulfur</keyword>
<feature type="domain" description="4Fe-4S ferredoxin-type" evidence="15">
    <location>
        <begin position="503"/>
        <end position="532"/>
    </location>
</feature>
<dbReference type="Pfam" id="PF02662">
    <property type="entry name" value="FlpD"/>
    <property type="match status" value="1"/>
</dbReference>
<name>A0A6N7ITQ1_9FIRM</name>
<dbReference type="InterPro" id="IPR009051">
    <property type="entry name" value="Helical_ferredxn"/>
</dbReference>
<dbReference type="Gene3D" id="1.10.1060.10">
    <property type="entry name" value="Alpha-helical ferredoxin"/>
    <property type="match status" value="1"/>
</dbReference>
<evidence type="ECO:0000256" key="9">
    <source>
        <dbReference type="ARBA" id="ARBA00032722"/>
    </source>
</evidence>
<dbReference type="SUPFAM" id="SSF46548">
    <property type="entry name" value="alpha-helical ferredoxin"/>
    <property type="match status" value="1"/>
</dbReference>
<keyword evidence="6" id="KW-0408">Iron</keyword>
<evidence type="ECO:0000256" key="4">
    <source>
        <dbReference type="ARBA" id="ARBA00022723"/>
    </source>
</evidence>
<evidence type="ECO:0000256" key="8">
    <source>
        <dbReference type="ARBA" id="ARBA00030119"/>
    </source>
</evidence>
<evidence type="ECO:0000256" key="13">
    <source>
        <dbReference type="ARBA" id="ARBA00049714"/>
    </source>
</evidence>
<keyword evidence="2" id="KW-0285">Flavoprotein</keyword>
<evidence type="ECO:0000256" key="6">
    <source>
        <dbReference type="ARBA" id="ARBA00023004"/>
    </source>
</evidence>
<dbReference type="Pfam" id="PF00037">
    <property type="entry name" value="Fer4"/>
    <property type="match status" value="2"/>
</dbReference>
<dbReference type="PROSITE" id="PS00198">
    <property type="entry name" value="4FE4S_FER_1"/>
    <property type="match status" value="1"/>
</dbReference>
<keyword evidence="5" id="KW-0560">Oxidoreductase</keyword>
<comment type="caution">
    <text evidence="16">The sequence shown here is derived from an EMBL/GenBank/DDBJ whole genome shotgun (WGS) entry which is preliminary data.</text>
</comment>
<comment type="catalytic activity">
    <reaction evidence="11">
        <text>5,6-dihydrouracil + NAD(+) = uracil + NADH + H(+)</text>
        <dbReference type="Rhea" id="RHEA:20189"/>
        <dbReference type="ChEBI" id="CHEBI:15378"/>
        <dbReference type="ChEBI" id="CHEBI:15901"/>
        <dbReference type="ChEBI" id="CHEBI:17568"/>
        <dbReference type="ChEBI" id="CHEBI:57540"/>
        <dbReference type="ChEBI" id="CHEBI:57945"/>
        <dbReference type="EC" id="1.3.1.1"/>
    </reaction>
</comment>
<evidence type="ECO:0000256" key="2">
    <source>
        <dbReference type="ARBA" id="ARBA00022630"/>
    </source>
</evidence>
<dbReference type="InterPro" id="IPR036188">
    <property type="entry name" value="FAD/NAD-bd_sf"/>
</dbReference>
<evidence type="ECO:0000256" key="7">
    <source>
        <dbReference type="ARBA" id="ARBA00023014"/>
    </source>
</evidence>
<accession>A0A6N7ITQ1</accession>
<dbReference type="InterPro" id="IPR017896">
    <property type="entry name" value="4Fe4S_Fe-S-bd"/>
</dbReference>
<dbReference type="EC" id="1.3.1.1" evidence="14"/>
<dbReference type="GO" id="GO:0004159">
    <property type="term" value="F:dihydropyrimidine dehydrogenase (NAD+) activity"/>
    <property type="evidence" value="ECO:0007669"/>
    <property type="project" value="UniProtKB-EC"/>
</dbReference>
<evidence type="ECO:0000256" key="11">
    <source>
        <dbReference type="ARBA" id="ARBA00048792"/>
    </source>
</evidence>
<reference evidence="16 17" key="1">
    <citation type="submission" date="2019-10" db="EMBL/GenBank/DDBJ databases">
        <title>Comparative genomics of sulfur disproportionating microorganisms.</title>
        <authorList>
            <person name="Ward L.M."/>
            <person name="Bertran E."/>
            <person name="Johnston D."/>
        </authorList>
    </citation>
    <scope>NUCLEOTIDE SEQUENCE [LARGE SCALE GENOMIC DNA]</scope>
    <source>
        <strain evidence="16 17">DSM 14055</strain>
    </source>
</reference>
<evidence type="ECO:0000256" key="5">
    <source>
        <dbReference type="ARBA" id="ARBA00023002"/>
    </source>
</evidence>
<dbReference type="InterPro" id="IPR028261">
    <property type="entry name" value="DPD_II"/>
</dbReference>
<dbReference type="InterPro" id="IPR017900">
    <property type="entry name" value="4Fe4S_Fe_S_CS"/>
</dbReference>
<comment type="catalytic activity">
    <reaction evidence="10">
        <text>5,6-dihydrothymine + NAD(+) = thymine + NADH + H(+)</text>
        <dbReference type="Rhea" id="RHEA:28791"/>
        <dbReference type="ChEBI" id="CHEBI:15378"/>
        <dbReference type="ChEBI" id="CHEBI:17821"/>
        <dbReference type="ChEBI" id="CHEBI:27468"/>
        <dbReference type="ChEBI" id="CHEBI:57540"/>
        <dbReference type="ChEBI" id="CHEBI:57945"/>
        <dbReference type="EC" id="1.3.1.1"/>
    </reaction>
</comment>
<dbReference type="AlphaFoldDB" id="A0A6N7ITQ1"/>
<dbReference type="InterPro" id="IPR023753">
    <property type="entry name" value="FAD/NAD-binding_dom"/>
</dbReference>
<keyword evidence="4" id="KW-0479">Metal-binding</keyword>
<evidence type="ECO:0000313" key="16">
    <source>
        <dbReference type="EMBL" id="MQL52478.1"/>
    </source>
</evidence>
<evidence type="ECO:0000259" key="15">
    <source>
        <dbReference type="PROSITE" id="PS51379"/>
    </source>
</evidence>
<dbReference type="Pfam" id="PF14691">
    <property type="entry name" value="Fer4_20"/>
    <property type="match status" value="1"/>
</dbReference>
<sequence>MSLLLPPCTAACPVYTDVRGYLAAIARGDYREAERLIRATNPFAAVCAWVCPHPCEERCRRGQVEEPLAVRALKRFALEKAGGRNGFSRPSPSGHSGVSHKVAVVGAGPAGLTAAYDLATRGYLVTVFERWPEAGGHLYASLPTYRLPRHVVRQDVARIKAAGVEIRTGVEIGKDLGLSELKEKFDAVILAVGLSSSRCLNLPGFEHPQGVLPALPFLQGANLGRPHAVARRVIVIGGGDVAMDVARVALRLGAREVRVVCLEFREIMPAHSWEIQEALEEGVELWPGWGPVRVLLEGDRIQGLAVKGVVSVFDEKGRFNPRFDESRTAVVPGEMIIQAIGQCADLTCLDGSAVAVNERGQLLVDGDRMTTSEPGIFACGEVATGPGPAVNAVASGHRAAAAVCAYLEGERISATRPPVIPDLPQWIRPQLPSLPRQEVPVLPVEERRSSFVPVESGFTQTRALREAERCLRCGLGAVVNTERCVACLTCRRVCPYGVPVVEGRASIGADACQGCGICATACPAGAIEITGLPAEKVNALLAGVAAAGDAPGNVPGRVSGGPDAGNVADCHGPAASGMESPAGAADPPLAVFVCQRAHFLGLPPGFTSLASGMGRAKVITLPTAGALDPVWLLRALEGGARGVAVITCGDEQCRHAGGAARVKGQLKRFRNLLSDLGYDPVCLQWHTLGVDGDPLAWLSAFARRVAQVDKA</sequence>
<evidence type="ECO:0000256" key="10">
    <source>
        <dbReference type="ARBA" id="ARBA00047685"/>
    </source>
</evidence>
<dbReference type="GO" id="GO:0046872">
    <property type="term" value="F:metal ion binding"/>
    <property type="evidence" value="ECO:0007669"/>
    <property type="project" value="UniProtKB-KW"/>
</dbReference>
<evidence type="ECO:0000256" key="14">
    <source>
        <dbReference type="ARBA" id="ARBA00049728"/>
    </source>
</evidence>
<protein>
    <recommendedName>
        <fullName evidence="14">dihydrouracil dehydrogenase (NAD(+))</fullName>
        <ecNumber evidence="14">1.3.1.1</ecNumber>
    </recommendedName>
    <alternativeName>
        <fullName evidence="9">Dihydrothymine dehydrogenase</fullName>
    </alternativeName>
    <alternativeName>
        <fullName evidence="8">Dihydrouracil dehydrogenase</fullName>
    </alternativeName>
</protein>
<dbReference type="SUPFAM" id="SSF51971">
    <property type="entry name" value="Nucleotide-binding domain"/>
    <property type="match status" value="2"/>
</dbReference>
<evidence type="ECO:0000256" key="1">
    <source>
        <dbReference type="ARBA" id="ARBA00001917"/>
    </source>
</evidence>
<dbReference type="RefSeq" id="WP_152946607.1">
    <property type="nucleotide sequence ID" value="NZ_WHYR01000022.1"/>
</dbReference>
<keyword evidence="3" id="KW-0288">FMN</keyword>
<comment type="function">
    <text evidence="12">Involved in pyrimidine base degradation. Catalyzes physiologically the reduction of uracil to 5,6-dihydrouracil (DHU) by using NADH as a specific cosubstrate. It also catalyzes the reverse reaction and the reduction of thymine to 5,6-dihydrothymine (DHT).</text>
</comment>
<proteinExistence type="predicted"/>
<dbReference type="Pfam" id="PF07992">
    <property type="entry name" value="Pyr_redox_2"/>
    <property type="match status" value="1"/>
</dbReference>
<dbReference type="SUPFAM" id="SSF54862">
    <property type="entry name" value="4Fe-4S ferredoxins"/>
    <property type="match status" value="1"/>
</dbReference>
<dbReference type="InterPro" id="IPR003813">
    <property type="entry name" value="MvhD/FlpD"/>
</dbReference>
<comment type="cofactor">
    <cofactor evidence="1">
        <name>FMN</name>
        <dbReference type="ChEBI" id="CHEBI:58210"/>
    </cofactor>
</comment>
<dbReference type="Proteomes" id="UP000441717">
    <property type="component" value="Unassembled WGS sequence"/>
</dbReference>
<evidence type="ECO:0000256" key="12">
    <source>
        <dbReference type="ARBA" id="ARBA00049578"/>
    </source>
</evidence>
<dbReference type="Gene3D" id="3.50.50.60">
    <property type="entry name" value="FAD/NAD(P)-binding domain"/>
    <property type="match status" value="2"/>
</dbReference>
<comment type="subunit">
    <text evidence="13">Heterotetramer of 2 PreA and 2 PreT subunits.</text>
</comment>